<dbReference type="InterPro" id="IPR008501">
    <property type="entry name" value="THOC7/Mft1"/>
</dbReference>
<comment type="subcellular location">
    <subcellularLocation>
        <location evidence="1">Nucleus</location>
    </subcellularLocation>
</comment>
<keyword evidence="3" id="KW-0175">Coiled coil</keyword>
<comment type="similarity">
    <text evidence="2">Belongs to the THOC7 family.</text>
</comment>
<dbReference type="Pfam" id="PF05615">
    <property type="entry name" value="THOC7"/>
    <property type="match status" value="1"/>
</dbReference>
<dbReference type="RefSeq" id="XP_070912110.1">
    <property type="nucleotide sequence ID" value="XM_071056009.1"/>
</dbReference>
<name>A0ABQ0FXY3_9PEZI</name>
<evidence type="ECO:0000256" key="5">
    <source>
        <dbReference type="SAM" id="MobiDB-lite"/>
    </source>
</evidence>
<dbReference type="EMBL" id="BAAFSV010000001">
    <property type="protein sequence ID" value="GAB1310377.1"/>
    <property type="molecule type" value="Genomic_DNA"/>
</dbReference>
<evidence type="ECO:0000313" key="6">
    <source>
        <dbReference type="EMBL" id="GAB1310377.1"/>
    </source>
</evidence>
<keyword evidence="4" id="KW-0539">Nucleus</keyword>
<dbReference type="PANTHER" id="PTHR23405">
    <property type="entry name" value="MAINTENANCE OF KILLER 16 MAK16 PROTEIN-RELATED"/>
    <property type="match status" value="1"/>
</dbReference>
<evidence type="ECO:0000256" key="2">
    <source>
        <dbReference type="ARBA" id="ARBA00006482"/>
    </source>
</evidence>
<accession>A0ABQ0FXY3</accession>
<protein>
    <submittedName>
        <fullName evidence="6">Tho complex subunit 7</fullName>
    </submittedName>
</protein>
<feature type="compositionally biased region" description="Basic and acidic residues" evidence="5">
    <location>
        <begin position="316"/>
        <end position="330"/>
    </location>
</feature>
<comment type="caution">
    <text evidence="6">The sequence shown here is derived from an EMBL/GenBank/DDBJ whole genome shotgun (WGS) entry which is preliminary data.</text>
</comment>
<keyword evidence="7" id="KW-1185">Reference proteome</keyword>
<dbReference type="Proteomes" id="UP001628179">
    <property type="component" value="Unassembled WGS sequence"/>
</dbReference>
<dbReference type="GeneID" id="98171332"/>
<proteinExistence type="inferred from homology"/>
<organism evidence="6 7">
    <name type="scientific">Madurella fahalii</name>
    <dbReference type="NCBI Taxonomy" id="1157608"/>
    <lineage>
        <taxon>Eukaryota</taxon>
        <taxon>Fungi</taxon>
        <taxon>Dikarya</taxon>
        <taxon>Ascomycota</taxon>
        <taxon>Pezizomycotina</taxon>
        <taxon>Sordariomycetes</taxon>
        <taxon>Sordariomycetidae</taxon>
        <taxon>Sordariales</taxon>
        <taxon>Sordariales incertae sedis</taxon>
        <taxon>Madurella</taxon>
    </lineage>
</organism>
<dbReference type="PANTHER" id="PTHR23405:SF5">
    <property type="entry name" value="THO COMPLEX SUBUNIT 7 HOMOLOG"/>
    <property type="match status" value="1"/>
</dbReference>
<feature type="compositionally biased region" description="Acidic residues" evidence="5">
    <location>
        <begin position="331"/>
        <end position="341"/>
    </location>
</feature>
<reference evidence="6 7" key="1">
    <citation type="submission" date="2024-09" db="EMBL/GenBank/DDBJ databases">
        <title>Itraconazole resistance in Madurella fahalii resulting from another homologue of gene encoding cytochrome P450 14-alpha sterol demethylase (CYP51).</title>
        <authorList>
            <person name="Yoshioka I."/>
            <person name="Fahal A.H."/>
            <person name="Kaneko S."/>
            <person name="Yaguchi T."/>
        </authorList>
    </citation>
    <scope>NUCLEOTIDE SEQUENCE [LARGE SCALE GENOMIC DNA]</scope>
    <source>
        <strain evidence="6 7">IFM 68171</strain>
    </source>
</reference>
<evidence type="ECO:0000313" key="7">
    <source>
        <dbReference type="Proteomes" id="UP001628179"/>
    </source>
</evidence>
<evidence type="ECO:0000256" key="4">
    <source>
        <dbReference type="ARBA" id="ARBA00023242"/>
    </source>
</evidence>
<evidence type="ECO:0000256" key="3">
    <source>
        <dbReference type="ARBA" id="ARBA00023054"/>
    </source>
</evidence>
<sequence>MASWGLLDDKEENELHKSRLLNVEEKPFKRVTKRLNTLHSIAVSHARQAATPPPESNGPAGHTDHDGTSPALGDDASADLAQLKEDITLDFAAFDSSIARLQFLLTANERERERYAAERERILSTSQSVRDNTVQLRIQLDQARATLEQRRKFDELADSITSNNSLRPRAEQVANLQKLEDEIAELEAESKTYAATWHERRDQFARIMDESMRLRRLIRDEKEEVERREGMDDEGGQTPRPSGLASGNATPRPESGLLPKSGVESGEAVGTPHPLSTTGGRTPARESPAPGQESQSFLKPRFGLDGSFSQTPSHMASREGSVERETKTEQDELEEGEDVDMGETKGDESEPDSPLTPPPADDTPQIVVDGQEDRMDTT</sequence>
<gene>
    <name evidence="6" type="ORF">MFIFM68171_00587</name>
</gene>
<evidence type="ECO:0000256" key="1">
    <source>
        <dbReference type="ARBA" id="ARBA00004123"/>
    </source>
</evidence>
<feature type="region of interest" description="Disordered" evidence="5">
    <location>
        <begin position="223"/>
        <end position="378"/>
    </location>
</feature>
<feature type="region of interest" description="Disordered" evidence="5">
    <location>
        <begin position="42"/>
        <end position="75"/>
    </location>
</feature>